<keyword evidence="4" id="KW-1185">Reference proteome</keyword>
<evidence type="ECO:0000256" key="1">
    <source>
        <dbReference type="SAM" id="Coils"/>
    </source>
</evidence>
<comment type="caution">
    <text evidence="3">The sequence shown here is derived from an EMBL/GenBank/DDBJ whole genome shotgun (WGS) entry which is preliminary data.</text>
</comment>
<gene>
    <name evidence="3" type="primary">g1536</name>
    <name evidence="3" type="ORF">VP750_LOCUS1313</name>
</gene>
<organism evidence="3 4">
    <name type="scientific">Coccomyxa viridis</name>
    <dbReference type="NCBI Taxonomy" id="1274662"/>
    <lineage>
        <taxon>Eukaryota</taxon>
        <taxon>Viridiplantae</taxon>
        <taxon>Chlorophyta</taxon>
        <taxon>core chlorophytes</taxon>
        <taxon>Trebouxiophyceae</taxon>
        <taxon>Trebouxiophyceae incertae sedis</taxon>
        <taxon>Coccomyxaceae</taxon>
        <taxon>Coccomyxa</taxon>
    </lineage>
</organism>
<feature type="region of interest" description="Disordered" evidence="2">
    <location>
        <begin position="659"/>
        <end position="693"/>
    </location>
</feature>
<feature type="compositionally biased region" description="Polar residues" evidence="2">
    <location>
        <begin position="38"/>
        <end position="54"/>
    </location>
</feature>
<evidence type="ECO:0000256" key="2">
    <source>
        <dbReference type="SAM" id="MobiDB-lite"/>
    </source>
</evidence>
<dbReference type="PANTHER" id="PTHR34121">
    <property type="entry name" value="MYOSIN-11"/>
    <property type="match status" value="1"/>
</dbReference>
<dbReference type="EMBL" id="CAXHTA020000002">
    <property type="protein sequence ID" value="CAL5219654.1"/>
    <property type="molecule type" value="Genomic_DNA"/>
</dbReference>
<dbReference type="Proteomes" id="UP001497392">
    <property type="component" value="Unassembled WGS sequence"/>
</dbReference>
<evidence type="ECO:0000313" key="3">
    <source>
        <dbReference type="EMBL" id="CAL5219654.1"/>
    </source>
</evidence>
<name>A0ABP1FI74_9CHLO</name>
<dbReference type="PANTHER" id="PTHR34121:SF1">
    <property type="entry name" value="FILAMIN-A-INTERACTING PROTEIN 1"/>
    <property type="match status" value="1"/>
</dbReference>
<feature type="coiled-coil region" evidence="1">
    <location>
        <begin position="416"/>
        <end position="482"/>
    </location>
</feature>
<evidence type="ECO:0000313" key="4">
    <source>
        <dbReference type="Proteomes" id="UP001497392"/>
    </source>
</evidence>
<protein>
    <submittedName>
        <fullName evidence="3">G1536 protein</fullName>
    </submittedName>
</protein>
<reference evidence="3 4" key="1">
    <citation type="submission" date="2024-06" db="EMBL/GenBank/DDBJ databases">
        <authorList>
            <person name="Kraege A."/>
            <person name="Thomma B."/>
        </authorList>
    </citation>
    <scope>NUCLEOTIDE SEQUENCE [LARGE SCALE GENOMIC DNA]</scope>
</reference>
<feature type="region of interest" description="Disordered" evidence="2">
    <location>
        <begin position="616"/>
        <end position="635"/>
    </location>
</feature>
<keyword evidence="1" id="KW-0175">Coiled coil</keyword>
<feature type="region of interest" description="Disordered" evidence="2">
    <location>
        <begin position="1"/>
        <end position="54"/>
    </location>
</feature>
<feature type="compositionally biased region" description="Basic and acidic residues" evidence="2">
    <location>
        <begin position="1"/>
        <end position="11"/>
    </location>
</feature>
<feature type="region of interest" description="Disordered" evidence="2">
    <location>
        <begin position="751"/>
        <end position="804"/>
    </location>
</feature>
<sequence>MEATQAEEKETAAPSWSADSECSDTDLATKEAEAEDTCVQQTETPLNLSEASSTLEKRSGGALGGWLTRLTGAYSVAVRGLGGSLLVRGDRMNDFAETKDRLDRTAAELHGPGRVAGLRRWISVMQALSMPKLQPLYTSSVSSNEGDWQTLTQVDNPGHAGPGMQLALQANDMWFADPSDGEPLTFREVFLKSQALENIVAGFARWPMSQPQEGEVLLELFAVTLGGSKELHAALVDCVLSLTAAAAKWQDAGASPEECLKLVQPLSKALGNMKQRATVAILERKMAILRGEISEQAALAAQRHKFNQGSLQPTGDTSPGRLASGLAATAHIMAQAERLSQLAAEHQQLITTRVPACNMSGTMLGMQDRNAALADAIVDAGACISDIVRQKEESQANKVRKVEGMEGRLKVVGDTIAELDASRDALLAQLAQVEALLTQAHAERADLEESRSVFEEGVAFSLDALQHQVDELAAAQRRHMAESAMLQEGTALLAMLTSQAPQAAAKEALAARSCAEEAAQEFVFSACRHLYFQRAELQLLLRRLLFCAAELSSLLTKEESATRMGMSAITSDMAKQRRALLSSFMEAEASASMRLAEVDAVRSAVEAACNTRLPSPLQDAIKGAPGGEPAGSQKGAQSLEEFVDLLQSILELGRQINGLQRPADLPPPGQSLPLETELESERDALSSGDADAPSVDRLEVLSQSPTHCSPHEGLPSSLAGHCTKCSMPGRGEHAHHDTEVPYVKVLGNEAEDPEEREALPQGSASWKGHGRNTDTQIRDLEGPAGSKLSPALPPPDSSEEVTEG</sequence>
<proteinExistence type="predicted"/>
<accession>A0ABP1FI74</accession>